<keyword evidence="7" id="KW-1185">Reference proteome</keyword>
<keyword evidence="2 5" id="KW-0812">Transmembrane</keyword>
<protein>
    <submittedName>
        <fullName evidence="6">Protein Hol1p</fullName>
    </submittedName>
</protein>
<evidence type="ECO:0000256" key="2">
    <source>
        <dbReference type="ARBA" id="ARBA00022692"/>
    </source>
</evidence>
<feature type="transmembrane region" description="Helical" evidence="5">
    <location>
        <begin position="497"/>
        <end position="516"/>
    </location>
</feature>
<organism evidence="6 7">
    <name type="scientific">[Candida] anglica</name>
    <dbReference type="NCBI Taxonomy" id="148631"/>
    <lineage>
        <taxon>Eukaryota</taxon>
        <taxon>Fungi</taxon>
        <taxon>Dikarya</taxon>
        <taxon>Ascomycota</taxon>
        <taxon>Saccharomycotina</taxon>
        <taxon>Pichiomycetes</taxon>
        <taxon>Debaryomycetaceae</taxon>
        <taxon>Kurtzmaniella</taxon>
    </lineage>
</organism>
<dbReference type="InterPro" id="IPR011701">
    <property type="entry name" value="MFS"/>
</dbReference>
<dbReference type="Gene3D" id="1.20.1250.20">
    <property type="entry name" value="MFS general substrate transporter like domains"/>
    <property type="match status" value="1"/>
</dbReference>
<feature type="transmembrane region" description="Helical" evidence="5">
    <location>
        <begin position="103"/>
        <end position="124"/>
    </location>
</feature>
<dbReference type="EMBL" id="OZ004254">
    <property type="protein sequence ID" value="CAK7898068.1"/>
    <property type="molecule type" value="Genomic_DNA"/>
</dbReference>
<accession>A0ABP0EBM2</accession>
<sequence>MSKTTLDKVLSREFLSIDDEMVPGTIYLVDLEGVLNVKKDEGGAHNIILQPQPSSNPNDPLRWPKKKKVTQFALLWFWAFMQVLSLNWSAPAWMQWTVEFNCTFFQLSITVALAFLFLGFGCLFLQPTALKLGKRFVYLICTVLVIIANIIGSQGNTVQILYVVKLFAFTASPVDSLVEISTTDVFYQHERASYLSMMVMSIYAGTALGPVACGYIIDKYSWRWCYYIQIIIYGVLLVVQLFYMEDTTFARSERINVEEDILQQIKSREDIFTAIKSGDLSQEHSDNDKKLKVIISTAEVEGQSDSEIDSLDNTIPKRTYWQRMRLMETEYNDPRTWFTIFYRPFFLITFPAVIWAGIIYGSQMMWLALLATTQSKLYSPPPYSFSAPQVGLTNLSSFIGSASGMLYSGPFVDWITIKLSKRNKGIFEPECRLWTMIIPTVFNACGLLAYSLGPVYGAHWFVSVGVGQFLVGFAMSSQATICLTYCVDSYPKLASEAFVLILFVRNMIGCGFTFAIDPWVSRNGLALTTWLMFMLSIIFNSSFIVMLKWGKNFRRFTKEKYLRLSVGSDLSKK</sequence>
<feature type="transmembrane region" description="Helical" evidence="5">
    <location>
        <begin position="528"/>
        <end position="550"/>
    </location>
</feature>
<feature type="transmembrane region" description="Helical" evidence="5">
    <location>
        <begin position="72"/>
        <end position="91"/>
    </location>
</feature>
<feature type="transmembrane region" description="Helical" evidence="5">
    <location>
        <begin position="345"/>
        <end position="371"/>
    </location>
</feature>
<gene>
    <name evidence="6" type="primary">HOL1</name>
    <name evidence="6" type="ORF">CAAN4_B12772</name>
</gene>
<evidence type="ECO:0000256" key="1">
    <source>
        <dbReference type="ARBA" id="ARBA00004141"/>
    </source>
</evidence>
<feature type="transmembrane region" description="Helical" evidence="5">
    <location>
        <begin position="136"/>
        <end position="154"/>
    </location>
</feature>
<evidence type="ECO:0000256" key="3">
    <source>
        <dbReference type="ARBA" id="ARBA00022989"/>
    </source>
</evidence>
<comment type="subcellular location">
    <subcellularLocation>
        <location evidence="1">Membrane</location>
        <topology evidence="1">Multi-pass membrane protein</topology>
    </subcellularLocation>
</comment>
<evidence type="ECO:0000256" key="4">
    <source>
        <dbReference type="ARBA" id="ARBA00023136"/>
    </source>
</evidence>
<dbReference type="PANTHER" id="PTHR23502">
    <property type="entry name" value="MAJOR FACILITATOR SUPERFAMILY"/>
    <property type="match status" value="1"/>
</dbReference>
<keyword evidence="3 5" id="KW-1133">Transmembrane helix</keyword>
<feature type="transmembrane region" description="Helical" evidence="5">
    <location>
        <begin position="192"/>
        <end position="217"/>
    </location>
</feature>
<reference evidence="6 7" key="1">
    <citation type="submission" date="2024-01" db="EMBL/GenBank/DDBJ databases">
        <authorList>
            <consortium name="Genoscope - CEA"/>
            <person name="William W."/>
        </authorList>
    </citation>
    <scope>NUCLEOTIDE SEQUENCE [LARGE SCALE GENOMIC DNA]</scope>
    <source>
        <strain evidence="6 7">29B2s-10</strain>
    </source>
</reference>
<dbReference type="InterPro" id="IPR036259">
    <property type="entry name" value="MFS_trans_sf"/>
</dbReference>
<keyword evidence="4 5" id="KW-0472">Membrane</keyword>
<feature type="transmembrane region" description="Helical" evidence="5">
    <location>
        <begin position="458"/>
        <end position="485"/>
    </location>
</feature>
<dbReference type="Pfam" id="PF07690">
    <property type="entry name" value="MFS_1"/>
    <property type="match status" value="1"/>
</dbReference>
<feature type="transmembrane region" description="Helical" evidence="5">
    <location>
        <begin position="433"/>
        <end position="452"/>
    </location>
</feature>
<proteinExistence type="predicted"/>
<evidence type="ECO:0000313" key="7">
    <source>
        <dbReference type="Proteomes" id="UP001497600"/>
    </source>
</evidence>
<name>A0ABP0EBM2_9ASCO</name>
<dbReference type="PANTHER" id="PTHR23502:SF34">
    <property type="entry name" value="PROTEIN HOL1"/>
    <property type="match status" value="1"/>
</dbReference>
<dbReference type="SUPFAM" id="SSF103473">
    <property type="entry name" value="MFS general substrate transporter"/>
    <property type="match status" value="1"/>
</dbReference>
<feature type="transmembrane region" description="Helical" evidence="5">
    <location>
        <begin position="223"/>
        <end position="244"/>
    </location>
</feature>
<evidence type="ECO:0000313" key="6">
    <source>
        <dbReference type="EMBL" id="CAK7898068.1"/>
    </source>
</evidence>
<dbReference type="Proteomes" id="UP001497600">
    <property type="component" value="Chromosome B"/>
</dbReference>
<evidence type="ECO:0000256" key="5">
    <source>
        <dbReference type="SAM" id="Phobius"/>
    </source>
</evidence>